<dbReference type="KEGG" id="vbl:L21SP4_01612"/>
<feature type="transmembrane region" description="Helical" evidence="1">
    <location>
        <begin position="137"/>
        <end position="162"/>
    </location>
</feature>
<dbReference type="Proteomes" id="UP000035268">
    <property type="component" value="Chromosome"/>
</dbReference>
<evidence type="ECO:0000313" key="2">
    <source>
        <dbReference type="EMBL" id="AKJ64855.1"/>
    </source>
</evidence>
<feature type="transmembrane region" description="Helical" evidence="1">
    <location>
        <begin position="168"/>
        <end position="193"/>
    </location>
</feature>
<dbReference type="RefSeq" id="WP_052882142.1">
    <property type="nucleotide sequence ID" value="NZ_CP010904.1"/>
</dbReference>
<organism evidence="2 3">
    <name type="scientific">Kiritimatiella glycovorans</name>
    <dbReference type="NCBI Taxonomy" id="1307763"/>
    <lineage>
        <taxon>Bacteria</taxon>
        <taxon>Pseudomonadati</taxon>
        <taxon>Kiritimatiellota</taxon>
        <taxon>Kiritimatiellia</taxon>
        <taxon>Kiritimatiellales</taxon>
        <taxon>Kiritimatiellaceae</taxon>
        <taxon>Kiritimatiella</taxon>
    </lineage>
</organism>
<evidence type="ECO:0000313" key="3">
    <source>
        <dbReference type="Proteomes" id="UP000035268"/>
    </source>
</evidence>
<reference evidence="2 3" key="2">
    <citation type="journal article" date="2016" name="ISME J.">
        <title>Characterization of the first cultured representative of Verrucomicrobia subdivision 5 indicates the proposal of a novel phylum.</title>
        <authorList>
            <person name="Spring S."/>
            <person name="Bunk B."/>
            <person name="Sproer C."/>
            <person name="Schumann P."/>
            <person name="Rohde M."/>
            <person name="Tindall B.J."/>
            <person name="Klenk H.P."/>
        </authorList>
    </citation>
    <scope>NUCLEOTIDE SEQUENCE [LARGE SCALE GENOMIC DNA]</scope>
    <source>
        <strain evidence="2 3">L21-Fru-AB</strain>
    </source>
</reference>
<dbReference type="AlphaFoldDB" id="A0A0G3EJ98"/>
<keyword evidence="1" id="KW-0812">Transmembrane</keyword>
<feature type="transmembrane region" description="Helical" evidence="1">
    <location>
        <begin position="46"/>
        <end position="65"/>
    </location>
</feature>
<feature type="transmembrane region" description="Helical" evidence="1">
    <location>
        <begin position="85"/>
        <end position="102"/>
    </location>
</feature>
<protein>
    <recommendedName>
        <fullName evidence="4">Urease accessory protein UreH-like transmembrane domain-containing protein</fullName>
    </recommendedName>
</protein>
<evidence type="ECO:0000256" key="1">
    <source>
        <dbReference type="SAM" id="Phobius"/>
    </source>
</evidence>
<feature type="transmembrane region" description="Helical" evidence="1">
    <location>
        <begin position="205"/>
        <end position="227"/>
    </location>
</feature>
<gene>
    <name evidence="2" type="ORF">L21SP4_01612</name>
</gene>
<dbReference type="STRING" id="1307763.L21SP4_01612"/>
<dbReference type="EMBL" id="CP010904">
    <property type="protein sequence ID" value="AKJ64855.1"/>
    <property type="molecule type" value="Genomic_DNA"/>
</dbReference>
<keyword evidence="1" id="KW-0472">Membrane</keyword>
<keyword evidence="1" id="KW-1133">Transmembrane helix</keyword>
<accession>A0A0G3EJ98</accession>
<name>A0A0G3EJ98_9BACT</name>
<evidence type="ECO:0008006" key="4">
    <source>
        <dbReference type="Google" id="ProtNLM"/>
    </source>
</evidence>
<reference evidence="3" key="1">
    <citation type="submission" date="2015-02" db="EMBL/GenBank/DDBJ databases">
        <title>Description and complete genome sequence of the first cultured representative of the subdivision 5 of the Verrucomicrobia phylum.</title>
        <authorList>
            <person name="Spring S."/>
            <person name="Bunk B."/>
            <person name="Sproer C."/>
            <person name="Klenk H.-P."/>
        </authorList>
    </citation>
    <scope>NUCLEOTIDE SEQUENCE [LARGE SCALE GENOMIC DNA]</scope>
    <source>
        <strain evidence="3">L21-Fru-AB</strain>
    </source>
</reference>
<keyword evidence="3" id="KW-1185">Reference proteome</keyword>
<sequence length="235" mass="25856">MDMDLKQLTTLYLFACWHVILPGHGKTLLVAVCISGGPRLRLLRVAAGYSLSHGIMMGLAAMSGLLLADRLAHLAGRHGLLIKNLYLPILLLVGLHFAVKAWKGMRQRNMRQAQGRNEPWEHAAADARLDFAHRRPFLTGLSVGVIPCSDVLGLVAISPMLVRAHENLLAAGTTVWLGVTTTVMAIAGALRLLPTDKLTKKIPDWLAYGVAALICFAVLAHRGWMIWRDYVLLYR</sequence>
<proteinExistence type="predicted"/>
<feature type="transmembrane region" description="Helical" evidence="1">
    <location>
        <begin position="12"/>
        <end position="34"/>
    </location>
</feature>